<protein>
    <submittedName>
        <fullName evidence="1">Uncharacterized protein</fullName>
    </submittedName>
</protein>
<organism evidence="1 2">
    <name type="scientific">Candidatus Magnetaquiglobus chichijimensis</name>
    <dbReference type="NCBI Taxonomy" id="3141448"/>
    <lineage>
        <taxon>Bacteria</taxon>
        <taxon>Pseudomonadati</taxon>
        <taxon>Pseudomonadota</taxon>
        <taxon>Magnetococcia</taxon>
        <taxon>Magnetococcales</taxon>
        <taxon>Candidatus Magnetaquicoccaceae</taxon>
        <taxon>Candidatus Magnetaquiglobus</taxon>
    </lineage>
</organism>
<dbReference type="Proteomes" id="UP001628193">
    <property type="component" value="Unassembled WGS sequence"/>
</dbReference>
<gene>
    <name evidence="1" type="ORF">SIID45300_02675</name>
</gene>
<keyword evidence="2" id="KW-1185">Reference proteome</keyword>
<dbReference type="EMBL" id="BAAFGK010000004">
    <property type="protein sequence ID" value="GAB0058327.1"/>
    <property type="molecule type" value="Genomic_DNA"/>
</dbReference>
<reference evidence="1 2" key="1">
    <citation type="submission" date="2024-09" db="EMBL/GenBank/DDBJ databases">
        <title>Draft genome sequence of Candidatus Magnetaquicoccaceae bacterium FCR-1.</title>
        <authorList>
            <person name="Shimoshige H."/>
            <person name="Shimamura S."/>
            <person name="Taoka A."/>
            <person name="Kobayashi H."/>
            <person name="Maekawa T."/>
        </authorList>
    </citation>
    <scope>NUCLEOTIDE SEQUENCE [LARGE SCALE GENOMIC DNA]</scope>
    <source>
        <strain evidence="1 2">FCR-1</strain>
    </source>
</reference>
<accession>A0ABQ0CBR9</accession>
<evidence type="ECO:0000313" key="1">
    <source>
        <dbReference type="EMBL" id="GAB0058327.1"/>
    </source>
</evidence>
<comment type="caution">
    <text evidence="1">The sequence shown here is derived from an EMBL/GenBank/DDBJ whole genome shotgun (WGS) entry which is preliminary data.</text>
</comment>
<proteinExistence type="predicted"/>
<evidence type="ECO:0000313" key="2">
    <source>
        <dbReference type="Proteomes" id="UP001628193"/>
    </source>
</evidence>
<name>A0ABQ0CBR9_9PROT</name>
<sequence>MALNEGVHRELDQEKFYSYASQSMIFIDQIINNL</sequence>